<gene>
    <name evidence="5" type="primary">safA</name>
    <name evidence="5" type="ORF">J512_3025</name>
</gene>
<feature type="signal peptide" evidence="3">
    <location>
        <begin position="1"/>
        <end position="27"/>
    </location>
</feature>
<feature type="domain" description="LysM" evidence="4">
    <location>
        <begin position="1154"/>
        <end position="1198"/>
    </location>
</feature>
<feature type="domain" description="LysM" evidence="4">
    <location>
        <begin position="902"/>
        <end position="946"/>
    </location>
</feature>
<dbReference type="Gene3D" id="1.10.530.10">
    <property type="match status" value="1"/>
</dbReference>
<dbReference type="Pfam" id="PF01464">
    <property type="entry name" value="SLT"/>
    <property type="match status" value="1"/>
</dbReference>
<dbReference type="AlphaFoldDB" id="A0A009HNH1"/>
<feature type="domain" description="LysM" evidence="4">
    <location>
        <begin position="785"/>
        <end position="829"/>
    </location>
</feature>
<dbReference type="InterPro" id="IPR000189">
    <property type="entry name" value="Transglyc_AS"/>
</dbReference>
<dbReference type="PROSITE" id="PS51257">
    <property type="entry name" value="PROKAR_LIPOPROTEIN"/>
    <property type="match status" value="1"/>
</dbReference>
<dbReference type="GO" id="GO:0016020">
    <property type="term" value="C:membrane"/>
    <property type="evidence" value="ECO:0007669"/>
    <property type="project" value="InterPro"/>
</dbReference>
<dbReference type="PATRIC" id="fig|1310613.3.peg.2907"/>
<dbReference type="Gene3D" id="3.10.350.10">
    <property type="entry name" value="LysM domain"/>
    <property type="match status" value="10"/>
</dbReference>
<dbReference type="CDD" id="cd00118">
    <property type="entry name" value="LysM"/>
    <property type="match status" value="9"/>
</dbReference>
<accession>A0A009HNH1</accession>
<dbReference type="SUPFAM" id="SSF54106">
    <property type="entry name" value="LysM domain"/>
    <property type="match status" value="10"/>
</dbReference>
<proteinExistence type="inferred from homology"/>
<dbReference type="SUPFAM" id="SSF53955">
    <property type="entry name" value="Lysozyme-like"/>
    <property type="match status" value="1"/>
</dbReference>
<evidence type="ECO:0000256" key="3">
    <source>
        <dbReference type="SAM" id="SignalP"/>
    </source>
</evidence>
<protein>
    <submittedName>
        <fullName evidence="5">Spore coat assembly SafA domain protein</fullName>
    </submittedName>
</protein>
<evidence type="ECO:0000259" key="4">
    <source>
        <dbReference type="PROSITE" id="PS51782"/>
    </source>
</evidence>
<feature type="compositionally biased region" description="Low complexity" evidence="2">
    <location>
        <begin position="394"/>
        <end position="407"/>
    </location>
</feature>
<dbReference type="EMBL" id="JEWH01000046">
    <property type="protein sequence ID" value="EXB04555.1"/>
    <property type="molecule type" value="Genomic_DNA"/>
</dbReference>
<feature type="domain" description="LysM" evidence="4">
    <location>
        <begin position="1032"/>
        <end position="1076"/>
    </location>
</feature>
<dbReference type="PROSITE" id="PS51782">
    <property type="entry name" value="LYSM"/>
    <property type="match status" value="10"/>
</dbReference>
<dbReference type="CDD" id="cd16894">
    <property type="entry name" value="MltD-like"/>
    <property type="match status" value="1"/>
</dbReference>
<dbReference type="InterPro" id="IPR023346">
    <property type="entry name" value="Lysozyme-like_dom_sf"/>
</dbReference>
<dbReference type="PROSITE" id="PS00922">
    <property type="entry name" value="TRANSGLYCOSYLASE"/>
    <property type="match status" value="1"/>
</dbReference>
<comment type="similarity">
    <text evidence="1">Belongs to the transglycosylase Slt family.</text>
</comment>
<evidence type="ECO:0000256" key="2">
    <source>
        <dbReference type="SAM" id="MobiDB-lite"/>
    </source>
</evidence>
<sequence length="1201" mass="129462">MYKPTTFVWQPSAASLFKITVLSSALAALGITTGCSSTPQSAKTSKTKQVSGAGYLDASSLDSLEDLLSATDMRAVEGDRLLILKHGDVWKRMAVGFKMDLNHWDPRIEAQRSWFISRQPYLDRLSARASRYLYHTVKEAERRGLPTELALLPVIESSYDPAATSSAAAAGLWQFIPSTGRIYGLQQTGMYDGRRDVVESTRAAYEFLGSLYNQFGSWELALAAYNAGPGRIQQAINRNQAAGLPTDYWSLKLPQETMNYVPRFLAVAQIIKNPRAYGVSLPPIANRPHFREVTLSAPLSLNEIASVTGLSRAELYALNPGYRGETVDPASPMRILIPADISPSVDNKLKGMKAGGSSGWWASATSPSKPTTTTSTSVTVRTTPSTPAQPVRPSTPAKTSSSSVTVKTATPRGSDALAAFAASADVPSAPRIPVAVTPAANIKPVRTEPPISATEREKILAAVRAEGEKETVDQALEPQATQAEKDQVVAELKALAPQGTEIVDPYDGKIKLTAIQTSQSVAEQQGKEVSKGFAYPKTLAEDATLANSEDAQRNKDKPYIKTDTDVVVVQPKGKRSTYTVQPGDTLAVIAMKNGVNWRDVAKWNQIDPEKTLFVGTSLYLYDAKPQEAETTAKSAAKPDVYVVQANDSLTGVANQFNLSVKQLAEYNDLSVTDGLFVGQKLQLKEPKGNRAAKVEPKAIQASTRRIATKIYTVKRGEYLKLIADRYALSNQELADLTPGLSAGSNLIVGQKINVPAKEITVDEVDDSKASGKYEKLAAGPSYKTESYKVQRGDTLSSIATKSKISLAELAELNNLKANSHVQLGQTLKVPAGASVPDQYVVQSGDSLNAIAAKYNLQTSYLADLNGLSRTAGLRAGQRLKLTGEVETTSKVSAKNTKEETPETYTVKSGDSLGNIANRYHLQLDYLAALNGLSRNSNVRAGQRLKLTGEVETTSKVSAKNTKEETPETYTVKSGDSLGNIANRYHLQLDYLAALNGLSRNSNVRAGQRLKLTGEVETTSKVSAKNTKEETPETYTVKSGDSLGNIANRYHLQLDYLAALNGLSRNSNVRVGQRLKLTGDLPTVETAKTDTAKSSPKAVVAGKNTEKYTVKAGESLNAIASRAGISVRELAEMNALKANANLQRGQNIVIPKTVVEYKVKRGDTLIGLASKYGLETTLLAELNNLTPSTQLRIGDIIKVPNL</sequence>
<dbReference type="Proteomes" id="UP000020595">
    <property type="component" value="Unassembled WGS sequence"/>
</dbReference>
<dbReference type="SMART" id="SM00257">
    <property type="entry name" value="LysM"/>
    <property type="match status" value="10"/>
</dbReference>
<dbReference type="GO" id="GO:0008933">
    <property type="term" value="F:peptidoglycan lytic transglycosylase activity"/>
    <property type="evidence" value="ECO:0007669"/>
    <property type="project" value="InterPro"/>
</dbReference>
<feature type="domain" description="LysM" evidence="4">
    <location>
        <begin position="837"/>
        <end position="881"/>
    </location>
</feature>
<feature type="domain" description="LysM" evidence="4">
    <location>
        <begin position="639"/>
        <end position="683"/>
    </location>
</feature>
<dbReference type="PANTHER" id="PTHR33734:SF22">
    <property type="entry name" value="MEMBRANE-BOUND LYTIC MUREIN TRANSGLYCOSYLASE D"/>
    <property type="match status" value="1"/>
</dbReference>
<feature type="chain" id="PRO_5001446347" evidence="3">
    <location>
        <begin position="28"/>
        <end position="1201"/>
    </location>
</feature>
<dbReference type="RefSeq" id="WP_079282238.1">
    <property type="nucleotide sequence ID" value="NZ_JEWH01000046.1"/>
</dbReference>
<dbReference type="PANTHER" id="PTHR33734">
    <property type="entry name" value="LYSM DOMAIN-CONTAINING GPI-ANCHORED PROTEIN 2"/>
    <property type="match status" value="1"/>
</dbReference>
<dbReference type="InterPro" id="IPR008258">
    <property type="entry name" value="Transglycosylase_SLT_dom_1"/>
</dbReference>
<feature type="domain" description="LysM" evidence="4">
    <location>
        <begin position="709"/>
        <end position="754"/>
    </location>
</feature>
<feature type="domain" description="LysM" evidence="4">
    <location>
        <begin position="1105"/>
        <end position="1149"/>
    </location>
</feature>
<evidence type="ECO:0000313" key="5">
    <source>
        <dbReference type="EMBL" id="EXB04555.1"/>
    </source>
</evidence>
<organism evidence="5 6">
    <name type="scientific">Acinetobacter baumannii (strain 1295743)</name>
    <dbReference type="NCBI Taxonomy" id="1310613"/>
    <lineage>
        <taxon>Bacteria</taxon>
        <taxon>Pseudomonadati</taxon>
        <taxon>Pseudomonadota</taxon>
        <taxon>Gammaproteobacteria</taxon>
        <taxon>Moraxellales</taxon>
        <taxon>Moraxellaceae</taxon>
        <taxon>Acinetobacter</taxon>
        <taxon>Acinetobacter calcoaceticus/baumannii complex</taxon>
    </lineage>
</organism>
<feature type="domain" description="LysM" evidence="4">
    <location>
        <begin position="576"/>
        <end position="620"/>
    </location>
</feature>
<name>A0A009HNH1_ACIB9</name>
<feature type="compositionally biased region" description="Low complexity" evidence="2">
    <location>
        <begin position="359"/>
        <end position="386"/>
    </location>
</feature>
<dbReference type="InterPro" id="IPR018392">
    <property type="entry name" value="LysM"/>
</dbReference>
<dbReference type="GO" id="GO:0000270">
    <property type="term" value="P:peptidoglycan metabolic process"/>
    <property type="evidence" value="ECO:0007669"/>
    <property type="project" value="InterPro"/>
</dbReference>
<evidence type="ECO:0000313" key="6">
    <source>
        <dbReference type="Proteomes" id="UP000020595"/>
    </source>
</evidence>
<dbReference type="InterPro" id="IPR036779">
    <property type="entry name" value="LysM_dom_sf"/>
</dbReference>
<comment type="caution">
    <text evidence="5">The sequence shown here is derived from an EMBL/GenBank/DDBJ whole genome shotgun (WGS) entry which is preliminary data.</text>
</comment>
<feature type="domain" description="LysM" evidence="4">
    <location>
        <begin position="967"/>
        <end position="1011"/>
    </location>
</feature>
<reference evidence="5 6" key="1">
    <citation type="submission" date="2014-02" db="EMBL/GenBank/DDBJ databases">
        <title>Comparative genomics and transcriptomics to identify genetic mechanisms underlying the emergence of carbapenem resistant Acinetobacter baumannii (CRAb).</title>
        <authorList>
            <person name="Harris A.D."/>
            <person name="Johnson K.J."/>
            <person name="George J."/>
            <person name="Shefchek K."/>
            <person name="Daugherty S.C."/>
            <person name="Parankush S."/>
            <person name="Sadzewicz L."/>
            <person name="Tallon L."/>
            <person name="Sengamalay N."/>
            <person name="Hazen T.H."/>
            <person name="Rasko D.A."/>
        </authorList>
    </citation>
    <scope>NUCLEOTIDE SEQUENCE [LARGE SCALE GENOMIC DNA]</scope>
    <source>
        <strain evidence="5 6">1295743</strain>
    </source>
</reference>
<evidence type="ECO:0000256" key="1">
    <source>
        <dbReference type="ARBA" id="ARBA00007734"/>
    </source>
</evidence>
<keyword evidence="3" id="KW-0732">Signal</keyword>
<dbReference type="Pfam" id="PF01476">
    <property type="entry name" value="LysM"/>
    <property type="match status" value="10"/>
</dbReference>
<feature type="region of interest" description="Disordered" evidence="2">
    <location>
        <begin position="356"/>
        <end position="407"/>
    </location>
</feature>